<organism evidence="2 3">
    <name type="scientific">Trichoderma citrinoviride</name>
    <dbReference type="NCBI Taxonomy" id="58853"/>
    <lineage>
        <taxon>Eukaryota</taxon>
        <taxon>Fungi</taxon>
        <taxon>Dikarya</taxon>
        <taxon>Ascomycota</taxon>
        <taxon>Pezizomycotina</taxon>
        <taxon>Sordariomycetes</taxon>
        <taxon>Hypocreomycetidae</taxon>
        <taxon>Hypocreales</taxon>
        <taxon>Hypocreaceae</taxon>
        <taxon>Trichoderma</taxon>
    </lineage>
</organism>
<dbReference type="EMBL" id="KZ680209">
    <property type="protein sequence ID" value="PTB68888.1"/>
    <property type="molecule type" value="Genomic_DNA"/>
</dbReference>
<feature type="region of interest" description="Disordered" evidence="1">
    <location>
        <begin position="80"/>
        <end position="119"/>
    </location>
</feature>
<reference evidence="3" key="1">
    <citation type="submission" date="2016-07" db="EMBL/GenBank/DDBJ databases">
        <title>Multiple horizontal gene transfer events from other fungi enriched the ability of initially mycotrophic Trichoderma (Ascomycota) to feed on dead plant biomass.</title>
        <authorList>
            <consortium name="DOE Joint Genome Institute"/>
            <person name="Atanasova L."/>
            <person name="Chenthamara K."/>
            <person name="Zhang J."/>
            <person name="Grujic M."/>
            <person name="Henrissat B."/>
            <person name="Kuo A."/>
            <person name="Aerts A."/>
            <person name="Salamov A."/>
            <person name="Lipzen A."/>
            <person name="Labutti K."/>
            <person name="Barry K."/>
            <person name="Miao Y."/>
            <person name="Rahimi M.J."/>
            <person name="Shen Q."/>
            <person name="Grigoriev I.V."/>
            <person name="Kubicek C.P."/>
            <person name="Druzhinina I.S."/>
        </authorList>
    </citation>
    <scope>NUCLEOTIDE SEQUENCE [LARGE SCALE GENOMIC DNA]</scope>
    <source>
        <strain evidence="3">TUCIM 6016</strain>
    </source>
</reference>
<protein>
    <submittedName>
        <fullName evidence="2">Uncharacterized protein</fullName>
    </submittedName>
</protein>
<dbReference type="GeneID" id="36601396"/>
<name>A0A2T4BHY5_9HYPO</name>
<accession>A0A2T4BHY5</accession>
<evidence type="ECO:0000256" key="1">
    <source>
        <dbReference type="SAM" id="MobiDB-lite"/>
    </source>
</evidence>
<gene>
    <name evidence="2" type="ORF">BBK36DRAFT_1138980</name>
</gene>
<keyword evidence="3" id="KW-1185">Reference proteome</keyword>
<evidence type="ECO:0000313" key="3">
    <source>
        <dbReference type="Proteomes" id="UP000241546"/>
    </source>
</evidence>
<evidence type="ECO:0000313" key="2">
    <source>
        <dbReference type="EMBL" id="PTB68888.1"/>
    </source>
</evidence>
<dbReference type="RefSeq" id="XP_024752208.1">
    <property type="nucleotide sequence ID" value="XM_024893278.1"/>
</dbReference>
<dbReference type="AlphaFoldDB" id="A0A2T4BHY5"/>
<dbReference type="OrthoDB" id="10590587at2759"/>
<dbReference type="Proteomes" id="UP000241546">
    <property type="component" value="Unassembled WGS sequence"/>
</dbReference>
<sequence>MADGGREGGNRSQGVLVAVVQAVPSSTYGQQLQAVAGGPLLRSWGGVQFTPVPVRLQPLAGTRLQYLRATARPFEALQNSRRCTPGQGQGRASTGHRQGPGRVEAQHEEVPGARGPGTLLSTAATLCRESAKLQQRLPASKSPASGGPQQRCEPGSRLADVWSLEFSQASSVQVCSVPGRSTLRDLFRYLRRQAKRRARAAPRSFQPNAAGLSLAVPGPSTQRYLAGGRVTFHSNSARSLLLVLPK</sequence>
<proteinExistence type="predicted"/>
<feature type="region of interest" description="Disordered" evidence="1">
    <location>
        <begin position="133"/>
        <end position="154"/>
    </location>
</feature>